<accession>A0A5B0SKF5</accession>
<reference evidence="3 4" key="1">
    <citation type="submission" date="2019-05" db="EMBL/GenBank/DDBJ databases">
        <title>Emergence of the Ug99 lineage of the wheat stem rust pathogen through somatic hybridization.</title>
        <authorList>
            <person name="Li F."/>
            <person name="Upadhyaya N.M."/>
            <person name="Sperschneider J."/>
            <person name="Matny O."/>
            <person name="Nguyen-Phuc H."/>
            <person name="Mago R."/>
            <person name="Raley C."/>
            <person name="Miller M.E."/>
            <person name="Silverstein K.A.T."/>
            <person name="Henningsen E."/>
            <person name="Hirsch C.D."/>
            <person name="Visser B."/>
            <person name="Pretorius Z.A."/>
            <person name="Steffenson B.J."/>
            <person name="Schwessinger B."/>
            <person name="Dodds P.N."/>
            <person name="Figueroa M."/>
        </authorList>
    </citation>
    <scope>NUCLEOTIDE SEQUENCE [LARGE SCALE GENOMIC DNA]</scope>
    <source>
        <strain evidence="1">21-0</strain>
        <strain evidence="2 4">Ug99</strain>
    </source>
</reference>
<evidence type="ECO:0000313" key="1">
    <source>
        <dbReference type="EMBL" id="KAA1087635.1"/>
    </source>
</evidence>
<keyword evidence="3" id="KW-1185">Reference proteome</keyword>
<evidence type="ECO:0000313" key="4">
    <source>
        <dbReference type="Proteomes" id="UP000325313"/>
    </source>
</evidence>
<dbReference type="Proteomes" id="UP000324748">
    <property type="component" value="Unassembled WGS sequence"/>
</dbReference>
<comment type="caution">
    <text evidence="2">The sequence shown here is derived from an EMBL/GenBank/DDBJ whole genome shotgun (WGS) entry which is preliminary data.</text>
</comment>
<protein>
    <submittedName>
        <fullName evidence="2">Uncharacterized protein</fullName>
    </submittedName>
</protein>
<dbReference type="Proteomes" id="UP000325313">
    <property type="component" value="Unassembled WGS sequence"/>
</dbReference>
<name>A0A5B0SKF5_PUCGR</name>
<sequence length="151" mass="16085">MTPSPLGHMGQRVAQGSLQANNSSPTVATGISNSSMSTTFNHFMLAASILRLMWISLADRFNPLNSTSRIHSLLSHHDAGPRATLDTTNANIFLQGASTLAGTNTTHQGDHQHPQSQETVIDTSQVQDLAVCQGGLAPTNVWAAIPQELMN</sequence>
<dbReference type="EMBL" id="VDEP01000003">
    <property type="protein sequence ID" value="KAA1138280.1"/>
    <property type="molecule type" value="Genomic_DNA"/>
</dbReference>
<dbReference type="AlphaFoldDB" id="A0A5B0SKF5"/>
<gene>
    <name evidence="1" type="ORF">PGT21_034816</name>
    <name evidence="2" type="ORF">PGTUg99_028887</name>
</gene>
<evidence type="ECO:0000313" key="2">
    <source>
        <dbReference type="EMBL" id="KAA1138280.1"/>
    </source>
</evidence>
<organism evidence="2 4">
    <name type="scientific">Puccinia graminis f. sp. tritici</name>
    <dbReference type="NCBI Taxonomy" id="56615"/>
    <lineage>
        <taxon>Eukaryota</taxon>
        <taxon>Fungi</taxon>
        <taxon>Dikarya</taxon>
        <taxon>Basidiomycota</taxon>
        <taxon>Pucciniomycotina</taxon>
        <taxon>Pucciniomycetes</taxon>
        <taxon>Pucciniales</taxon>
        <taxon>Pucciniaceae</taxon>
        <taxon>Puccinia</taxon>
    </lineage>
</organism>
<dbReference type="EMBL" id="VSWC01000105">
    <property type="protein sequence ID" value="KAA1087635.1"/>
    <property type="molecule type" value="Genomic_DNA"/>
</dbReference>
<proteinExistence type="predicted"/>
<evidence type="ECO:0000313" key="3">
    <source>
        <dbReference type="Proteomes" id="UP000324748"/>
    </source>
</evidence>